<keyword evidence="2" id="KW-1185">Reference proteome</keyword>
<proteinExistence type="predicted"/>
<dbReference type="AlphaFoldDB" id="A0AAD8A6H3"/>
<reference evidence="1" key="2">
    <citation type="submission" date="2023-05" db="EMBL/GenBank/DDBJ databases">
        <authorList>
            <person name="Fouks B."/>
        </authorList>
    </citation>
    <scope>NUCLEOTIDE SEQUENCE</scope>
    <source>
        <strain evidence="1">Stay&amp;Tobe</strain>
        <tissue evidence="1">Testes</tissue>
    </source>
</reference>
<evidence type="ECO:0000313" key="1">
    <source>
        <dbReference type="EMBL" id="KAJ9593361.1"/>
    </source>
</evidence>
<name>A0AAD8A6H3_DIPPU</name>
<gene>
    <name evidence="1" type="ORF">L9F63_015065</name>
</gene>
<protein>
    <submittedName>
        <fullName evidence="1">Uncharacterized protein</fullName>
    </submittedName>
</protein>
<organism evidence="1 2">
    <name type="scientific">Diploptera punctata</name>
    <name type="common">Pacific beetle cockroach</name>
    <dbReference type="NCBI Taxonomy" id="6984"/>
    <lineage>
        <taxon>Eukaryota</taxon>
        <taxon>Metazoa</taxon>
        <taxon>Ecdysozoa</taxon>
        <taxon>Arthropoda</taxon>
        <taxon>Hexapoda</taxon>
        <taxon>Insecta</taxon>
        <taxon>Pterygota</taxon>
        <taxon>Neoptera</taxon>
        <taxon>Polyneoptera</taxon>
        <taxon>Dictyoptera</taxon>
        <taxon>Blattodea</taxon>
        <taxon>Blaberoidea</taxon>
        <taxon>Blaberidae</taxon>
        <taxon>Diplopterinae</taxon>
        <taxon>Diploptera</taxon>
    </lineage>
</organism>
<sequence>IWCNILYELQIPLLQIQQYWASILGSICLDTSFPYLKSPELAHLEHYFPVILLEREVMLFLLCYFQRE</sequence>
<reference evidence="1" key="1">
    <citation type="journal article" date="2023" name="IScience">
        <title>Live-bearing cockroach genome reveals convergent evolutionary mechanisms linked to viviparity in insects and beyond.</title>
        <authorList>
            <person name="Fouks B."/>
            <person name="Harrison M.C."/>
            <person name="Mikhailova A.A."/>
            <person name="Marchal E."/>
            <person name="English S."/>
            <person name="Carruthers M."/>
            <person name="Jennings E.C."/>
            <person name="Chiamaka E.L."/>
            <person name="Frigard R.A."/>
            <person name="Pippel M."/>
            <person name="Attardo G.M."/>
            <person name="Benoit J.B."/>
            <person name="Bornberg-Bauer E."/>
            <person name="Tobe S.S."/>
        </authorList>
    </citation>
    <scope>NUCLEOTIDE SEQUENCE</scope>
    <source>
        <strain evidence="1">Stay&amp;Tobe</strain>
    </source>
</reference>
<evidence type="ECO:0000313" key="2">
    <source>
        <dbReference type="Proteomes" id="UP001233999"/>
    </source>
</evidence>
<feature type="non-terminal residue" evidence="1">
    <location>
        <position position="68"/>
    </location>
</feature>
<dbReference type="EMBL" id="JASPKZ010003445">
    <property type="protein sequence ID" value="KAJ9593361.1"/>
    <property type="molecule type" value="Genomic_DNA"/>
</dbReference>
<accession>A0AAD8A6H3</accession>
<dbReference type="Proteomes" id="UP001233999">
    <property type="component" value="Unassembled WGS sequence"/>
</dbReference>
<feature type="non-terminal residue" evidence="1">
    <location>
        <position position="1"/>
    </location>
</feature>
<comment type="caution">
    <text evidence="1">The sequence shown here is derived from an EMBL/GenBank/DDBJ whole genome shotgun (WGS) entry which is preliminary data.</text>
</comment>